<reference evidence="2" key="1">
    <citation type="journal article" date="2022" name="Mol. Ecol. Resour.">
        <title>The genomes of chicory, endive, great burdock and yacon provide insights into Asteraceae palaeo-polyploidization history and plant inulin production.</title>
        <authorList>
            <person name="Fan W."/>
            <person name="Wang S."/>
            <person name="Wang H."/>
            <person name="Wang A."/>
            <person name="Jiang F."/>
            <person name="Liu H."/>
            <person name="Zhao H."/>
            <person name="Xu D."/>
            <person name="Zhang Y."/>
        </authorList>
    </citation>
    <scope>NUCLEOTIDE SEQUENCE [LARGE SCALE GENOMIC DNA]</scope>
    <source>
        <strain evidence="2">cv. Yunnan</strain>
    </source>
</reference>
<accession>A0ACB9A4P3</accession>
<name>A0ACB9A4P3_9ASTR</name>
<organism evidence="1 2">
    <name type="scientific">Smallanthus sonchifolius</name>
    <dbReference type="NCBI Taxonomy" id="185202"/>
    <lineage>
        <taxon>Eukaryota</taxon>
        <taxon>Viridiplantae</taxon>
        <taxon>Streptophyta</taxon>
        <taxon>Embryophyta</taxon>
        <taxon>Tracheophyta</taxon>
        <taxon>Spermatophyta</taxon>
        <taxon>Magnoliopsida</taxon>
        <taxon>eudicotyledons</taxon>
        <taxon>Gunneridae</taxon>
        <taxon>Pentapetalae</taxon>
        <taxon>asterids</taxon>
        <taxon>campanulids</taxon>
        <taxon>Asterales</taxon>
        <taxon>Asteraceae</taxon>
        <taxon>Asteroideae</taxon>
        <taxon>Heliantheae alliance</taxon>
        <taxon>Millerieae</taxon>
        <taxon>Smallanthus</taxon>
    </lineage>
</organism>
<dbReference type="EMBL" id="CM042042">
    <property type="protein sequence ID" value="KAI3704931.1"/>
    <property type="molecule type" value="Genomic_DNA"/>
</dbReference>
<sequence length="89" mass="10608">MTLERTPHRTAPHRKNKKIYDLKYIIHLFPFIYIIFLLSAFPQNLPPFISLIHLRVCAPGQDRTIFGPKLHVSGVDRYRLRILRSDLRR</sequence>
<comment type="caution">
    <text evidence="1">The sequence shown here is derived from an EMBL/GenBank/DDBJ whole genome shotgun (WGS) entry which is preliminary data.</text>
</comment>
<reference evidence="1 2" key="2">
    <citation type="journal article" date="2022" name="Mol. Ecol. Resour.">
        <title>The genomes of chicory, endive, great burdock and yacon provide insights into Asteraceae paleo-polyploidization history and plant inulin production.</title>
        <authorList>
            <person name="Fan W."/>
            <person name="Wang S."/>
            <person name="Wang H."/>
            <person name="Wang A."/>
            <person name="Jiang F."/>
            <person name="Liu H."/>
            <person name="Zhao H."/>
            <person name="Xu D."/>
            <person name="Zhang Y."/>
        </authorList>
    </citation>
    <scope>NUCLEOTIDE SEQUENCE [LARGE SCALE GENOMIC DNA]</scope>
    <source>
        <strain evidence="2">cv. Yunnan</strain>
        <tissue evidence="1">Leaves</tissue>
    </source>
</reference>
<evidence type="ECO:0000313" key="1">
    <source>
        <dbReference type="EMBL" id="KAI3704931.1"/>
    </source>
</evidence>
<protein>
    <submittedName>
        <fullName evidence="1">Uncharacterized protein</fullName>
    </submittedName>
</protein>
<dbReference type="Proteomes" id="UP001056120">
    <property type="component" value="Linkage Group LG25"/>
</dbReference>
<proteinExistence type="predicted"/>
<gene>
    <name evidence="1" type="ORF">L1987_75160</name>
</gene>
<keyword evidence="2" id="KW-1185">Reference proteome</keyword>
<evidence type="ECO:0000313" key="2">
    <source>
        <dbReference type="Proteomes" id="UP001056120"/>
    </source>
</evidence>